<protein>
    <recommendedName>
        <fullName evidence="5">GB1/RHD3-type G domain-containing protein</fullName>
    </recommendedName>
</protein>
<dbReference type="InterPro" id="IPR027417">
    <property type="entry name" value="P-loop_NTPase"/>
</dbReference>
<dbReference type="Gene3D" id="3.40.50.300">
    <property type="entry name" value="P-loop containing nucleotide triphosphate hydrolases"/>
    <property type="match status" value="1"/>
</dbReference>
<name>A0ABS8VN16_DATST</name>
<evidence type="ECO:0000256" key="3">
    <source>
        <dbReference type="PROSITE-ProRule" id="PRU01052"/>
    </source>
</evidence>
<proteinExistence type="inferred from homology"/>
<evidence type="ECO:0000256" key="2">
    <source>
        <dbReference type="ARBA" id="ARBA00023134"/>
    </source>
</evidence>
<dbReference type="PANTHER" id="PTHR10751">
    <property type="entry name" value="GUANYLATE BINDING PROTEIN"/>
    <property type="match status" value="1"/>
</dbReference>
<gene>
    <name evidence="6" type="ORF">HAX54_039062</name>
</gene>
<keyword evidence="2" id="KW-0342">GTP-binding</keyword>
<evidence type="ECO:0000313" key="6">
    <source>
        <dbReference type="EMBL" id="MCE0481360.1"/>
    </source>
</evidence>
<accession>A0ABS8VN16</accession>
<dbReference type="InterPro" id="IPR015894">
    <property type="entry name" value="Guanylate-bd_N"/>
</dbReference>
<dbReference type="Pfam" id="PF02263">
    <property type="entry name" value="GBP"/>
    <property type="match status" value="1"/>
</dbReference>
<dbReference type="Proteomes" id="UP000823775">
    <property type="component" value="Unassembled WGS sequence"/>
</dbReference>
<feature type="region of interest" description="Disordered" evidence="4">
    <location>
        <begin position="1"/>
        <end position="34"/>
    </location>
</feature>
<dbReference type="PROSITE" id="PS51715">
    <property type="entry name" value="G_GB1_RHD3"/>
    <property type="match status" value="1"/>
</dbReference>
<evidence type="ECO:0000259" key="5">
    <source>
        <dbReference type="PROSITE" id="PS51715"/>
    </source>
</evidence>
<feature type="domain" description="GB1/RHD3-type G" evidence="5">
    <location>
        <begin position="67"/>
        <end position="117"/>
    </location>
</feature>
<sequence>MRRLFGRGSAGDSPQQPSPSPLPPQSSVPSSFNIAAGPARPIRFVYCDEKGKFQIDPEALAILQLVKEPVGIVSVCGRARQGKSFILNQLSVIVRFCMRVRVECIARVFACQRCSFG</sequence>
<organism evidence="6 7">
    <name type="scientific">Datura stramonium</name>
    <name type="common">Jimsonweed</name>
    <name type="synonym">Common thornapple</name>
    <dbReference type="NCBI Taxonomy" id="4076"/>
    <lineage>
        <taxon>Eukaryota</taxon>
        <taxon>Viridiplantae</taxon>
        <taxon>Streptophyta</taxon>
        <taxon>Embryophyta</taxon>
        <taxon>Tracheophyta</taxon>
        <taxon>Spermatophyta</taxon>
        <taxon>Magnoliopsida</taxon>
        <taxon>eudicotyledons</taxon>
        <taxon>Gunneridae</taxon>
        <taxon>Pentapetalae</taxon>
        <taxon>asterids</taxon>
        <taxon>lamiids</taxon>
        <taxon>Solanales</taxon>
        <taxon>Solanaceae</taxon>
        <taxon>Solanoideae</taxon>
        <taxon>Datureae</taxon>
        <taxon>Datura</taxon>
    </lineage>
</organism>
<dbReference type="EMBL" id="JACEIK010005381">
    <property type="protein sequence ID" value="MCE0481360.1"/>
    <property type="molecule type" value="Genomic_DNA"/>
</dbReference>
<feature type="compositionally biased region" description="Pro residues" evidence="4">
    <location>
        <begin position="16"/>
        <end position="26"/>
    </location>
</feature>
<reference evidence="6 7" key="1">
    <citation type="journal article" date="2021" name="BMC Genomics">
        <title>Datura genome reveals duplications of psychoactive alkaloid biosynthetic genes and high mutation rate following tissue culture.</title>
        <authorList>
            <person name="Rajewski A."/>
            <person name="Carter-House D."/>
            <person name="Stajich J."/>
            <person name="Litt A."/>
        </authorList>
    </citation>
    <scope>NUCLEOTIDE SEQUENCE [LARGE SCALE GENOMIC DNA]</scope>
    <source>
        <strain evidence="6">AR-01</strain>
    </source>
</reference>
<dbReference type="InterPro" id="IPR030386">
    <property type="entry name" value="G_GB1_RHD3_dom"/>
</dbReference>
<comment type="caution">
    <text evidence="6">The sequence shown here is derived from an EMBL/GenBank/DDBJ whole genome shotgun (WGS) entry which is preliminary data.</text>
</comment>
<evidence type="ECO:0000256" key="1">
    <source>
        <dbReference type="ARBA" id="ARBA00022741"/>
    </source>
</evidence>
<dbReference type="SUPFAM" id="SSF52540">
    <property type="entry name" value="P-loop containing nucleoside triphosphate hydrolases"/>
    <property type="match status" value="1"/>
</dbReference>
<evidence type="ECO:0000313" key="7">
    <source>
        <dbReference type="Proteomes" id="UP000823775"/>
    </source>
</evidence>
<comment type="similarity">
    <text evidence="3">Belongs to the TRAFAC class dynamin-like GTPase superfamily. GB1/RHD3 GTPase family.</text>
</comment>
<keyword evidence="1" id="KW-0547">Nucleotide-binding</keyword>
<keyword evidence="7" id="KW-1185">Reference proteome</keyword>
<evidence type="ECO:0000256" key="4">
    <source>
        <dbReference type="SAM" id="MobiDB-lite"/>
    </source>
</evidence>